<keyword evidence="2" id="KW-0812">Transmembrane</keyword>
<dbReference type="OrthoDB" id="219623at2"/>
<protein>
    <submittedName>
        <fullName evidence="3">Uncharacterized protein</fullName>
    </submittedName>
</protein>
<comment type="caution">
    <text evidence="3">The sequence shown here is derived from an EMBL/GenBank/DDBJ whole genome shotgun (WGS) entry which is preliminary data.</text>
</comment>
<name>A0A5C5VHD5_9BACT</name>
<reference evidence="3 4" key="1">
    <citation type="submission" date="2019-02" db="EMBL/GenBank/DDBJ databases">
        <title>Deep-cultivation of Planctomycetes and their phenomic and genomic characterization uncovers novel biology.</title>
        <authorList>
            <person name="Wiegand S."/>
            <person name="Jogler M."/>
            <person name="Boedeker C."/>
            <person name="Pinto D."/>
            <person name="Vollmers J."/>
            <person name="Rivas-Marin E."/>
            <person name="Kohn T."/>
            <person name="Peeters S.H."/>
            <person name="Heuer A."/>
            <person name="Rast P."/>
            <person name="Oberbeckmann S."/>
            <person name="Bunk B."/>
            <person name="Jeske O."/>
            <person name="Meyerdierks A."/>
            <person name="Storesund J.E."/>
            <person name="Kallscheuer N."/>
            <person name="Luecker S."/>
            <person name="Lage O.M."/>
            <person name="Pohl T."/>
            <person name="Merkel B.J."/>
            <person name="Hornburger P."/>
            <person name="Mueller R.-W."/>
            <person name="Bruemmer F."/>
            <person name="Labrenz M."/>
            <person name="Spormann A.M."/>
            <person name="Op Den Camp H."/>
            <person name="Overmann J."/>
            <person name="Amann R."/>
            <person name="Jetten M.S.M."/>
            <person name="Mascher T."/>
            <person name="Medema M.H."/>
            <person name="Devos D.P."/>
            <person name="Kaster A.-K."/>
            <person name="Ovreas L."/>
            <person name="Rohde M."/>
            <person name="Galperin M.Y."/>
            <person name="Jogler C."/>
        </authorList>
    </citation>
    <scope>NUCLEOTIDE SEQUENCE [LARGE SCALE GENOMIC DNA]</scope>
    <source>
        <strain evidence="3 4">KOR34</strain>
    </source>
</reference>
<sequence length="2673" mass="290579">MSTREERDRQILRRRNATRRARGRRGVLLLIVLSILVMFMLVGTAFVLTGSRVSDAARAGAKANVAAPQQADLLDRALRQVLRDTNDRNSAIRYHSLLRDAYGTDGFVANVFAGVTPYNATRLDQGFNGLNVQYVSRFSEDTAGNGGPTLGQLIDIYVRDDINGTPADTQAAAQTQALTPDFVVGLEPSADGVPVDHTLSRIDGYYNGCLLTMLSGPAKGQSTRIIDYKRLDLETPNDPSDDVYRLRVMAFPRADGGLLRLPAGVPAVNGAQHDLIDATSTGLVGHTFMVNGRPFNGSGVGLDLLSNPAAARLTTMERLQLVSGQHVGMETALAPHSRYFTPALASHFALNQGGRRAGVASAPLTNEDPFFGHNQNSFTALNSLYQHFVGPGDADESYDAPDFQNMFLASNPQRPRWRGRVVTLNSTVGPIECDRFFRESRRGVIERLDLEGLPIPSYHRPALVNYWLHKLWNSPWLMAAVSDNNLRVKAILQPYGPDLLPGTGDEWGSITTNVAAQIVAFKRKYILRPLPEDHPGFTGGNVFATYTASNVDLNSTNSMVYGDSITFPSFEVAGPWDVDNNGDGIPDSIWVDLGMPVQRTEDGRLYRPLFAILVQDLDGRLNLNAHGSTDHMASETLDNSRNRDNGRRLQRTPTGRAGGNLAGDATPDPNGVVSAILSSDILPHGSGWGPGDITLRPVLSPELPRSYPGRVGNYGYDDLARLFAGRPGLNTGASSAATSSPVVWGRYGSQASVLMNNQMTVAPGTPYNPALTPATLDVLAALEKHDYPEYTPAHPRATRSGFASMPDLRSKFAVGIDYTGQPIFEPQYEVYAGGSTQLKTDSPYELDLMNHSRRDHVADLLDVTNAYGGVGTIDDDAPFSPGELERILRSFDADAARLPDRLWNLVDAFDPQKLTVQGYQLTAANPDATSGVQPSPAQLLQAQIEAATNSRSVTTESFDIPSTNEDWTARLVAGADGLPGIPTNDSDLPYVDPTVDRQAAWDADVDDYAVVMGEPVPAGARLVDYLRYRIVLELKRQGVVNVLALASDPEVAEAVSRIIDGGARTTDEILSMRLGGVQNYERRASFGGLLAPEVMAGLKMDLNRPFGDGRDNNNNGVVDEPLEAGEPWIADDNGNFSRHLEQNGANAFQGSMDRLPHQSLDPTLSYPFDYTFGKDANGRGATLPGGEVIHDDANMARQLYARHLYCMALLLMEEQYLAPFDKRDAQVLEYLDPDAGLNANSQREPSMAWKIAQSLAGDAELDGTPTASAAQKQEGRRLAWRKLTCRRIAQWAINCADMRDADAVCTPFEYDENPWDGWNVVGSVGRRGGTTNPQIHPIDGDPSTNENLGQYRVVSAGGWGNQSGNSALAHNATRGLVWGMERPELLLTETFATHDRRTEDLEGFTPNDGPNPGQENELIAPTGGNANPNTNPDPNMDQRLRPLGTLFVEVYNPNSPDSPQPAELSRTVTMNTATGQTGIALDRMSDAADADGKFSPVWRMIVVEEDPRLRNDQLTFDNGSYGDYEAFGNIPSLNGLASAVAQGEVRPLASDPDFPSFDPLKVPSYRADANGSLRADKQKQGAYIDRAIYFSAGNNEDRPAEERDPEDLRVRIPLRWYDVPLTGRMLPRRNAGLPAGTLRNNVNEWLLWPEGNKIVTENGQTVLRVFDHHFPPADIDGDGDYDDYEPFAPILPGRYAVIGTAGYQYNARWNPPTKQQEFPGRYITPFGRAFASTQNTGAVQNQSPGQRRDEMHHDSLLRLTRRFDMMPHPNPEIHQFAVLNNGGPESRMIDANGDGTFDRNLTNPPIDDGSDPTTLAETVGDLGFDPTPLNRTPLSPNNANRQIQPVVSIPIEGLAVSTPLDGYLLKMLNLDNEAPARWWPNAAYGEGALVGNVQVGPLDTPLDDPDTEPHLTQSVTTPNFRSVHLQRLADPTLPWNPVDTNHAQHDTDLPVNPYVTVDTESVDLTAFNGVDPAADPDDPNNPATLRSGVPQAQGGARTGLVFMNMASLQRGGYEAAVADPTAIPAAADPSAVAVPPARSPWSREPTHISKDIAVGNQGVSSLAEAPGQFAYQWYDPVGQTPQRSNGFAGFMNLTTELEPERPMVFNSPIRHSLGYANSFYPAVNGARNIAEPHTPFYTSNAFIDSDNDGSPDLDTSAYHEVDTNADGVPGDLIGAPMTRPHSGSGPQDDHTYPWVTWNNRPFASALELLQVPATTAAGLGNEFSVFSADRSVVPNDYNGAVVDLSDDAANNDARQAFQHGSFGHLLNMLSTSSIPALAYSDDGNNGVALRPQGAPNLHRLTSYVRVPSRFVASQTTLNPEGFNLTSTLGAPLDPRAGLLAPFNRVDQYREPGRVNLNTITGVRPDPLSPLVTWSPTYDGMMHRYRDGNLVDTGGVLQRLGHRGPAWRDVVLSRRGYVDTAFSSERQDTSEMSLNPLVPTFFGNPFREPDEGQLVPIADLVHAGAEASVLRSHPFSPITAAGSADAHWGVIKQDDNNDGVTDDAGEAGLAGDTALFDTNTGLAQGYALEPDQYQGAARVPLFSAGVTEAGLNGQRNSALRYMPLTRVSSMATTRSGVFAIWVTVGFFEVTPAAPWTLPDGSANVPVQARFNNNRDLYDRVYPDGYQLGKEMGSDTGDTRRHRGFWIVDRTLPVAFRPGEDVNLEKMILLRREIE</sequence>
<feature type="region of interest" description="Disordered" evidence="1">
    <location>
        <begin position="1396"/>
        <end position="1439"/>
    </location>
</feature>
<feature type="transmembrane region" description="Helical" evidence="2">
    <location>
        <begin position="27"/>
        <end position="48"/>
    </location>
</feature>
<evidence type="ECO:0000313" key="3">
    <source>
        <dbReference type="EMBL" id="TWT38018.1"/>
    </source>
</evidence>
<feature type="region of interest" description="Disordered" evidence="1">
    <location>
        <begin position="626"/>
        <end position="667"/>
    </location>
</feature>
<evidence type="ECO:0000256" key="2">
    <source>
        <dbReference type="SAM" id="Phobius"/>
    </source>
</evidence>
<keyword evidence="2" id="KW-0472">Membrane</keyword>
<dbReference type="Proteomes" id="UP000316714">
    <property type="component" value="Unassembled WGS sequence"/>
</dbReference>
<accession>A0A5C5VHD5</accession>
<dbReference type="RefSeq" id="WP_146565310.1">
    <property type="nucleotide sequence ID" value="NZ_SIHJ01000001.1"/>
</dbReference>
<gene>
    <name evidence="3" type="ORF">KOR34_29850</name>
</gene>
<feature type="compositionally biased region" description="Basic and acidic residues" evidence="1">
    <location>
        <begin position="628"/>
        <end position="647"/>
    </location>
</feature>
<evidence type="ECO:0000256" key="1">
    <source>
        <dbReference type="SAM" id="MobiDB-lite"/>
    </source>
</evidence>
<organism evidence="3 4">
    <name type="scientific">Posidoniimonas corsicana</name>
    <dbReference type="NCBI Taxonomy" id="1938618"/>
    <lineage>
        <taxon>Bacteria</taxon>
        <taxon>Pseudomonadati</taxon>
        <taxon>Planctomycetota</taxon>
        <taxon>Planctomycetia</taxon>
        <taxon>Pirellulales</taxon>
        <taxon>Lacipirellulaceae</taxon>
        <taxon>Posidoniimonas</taxon>
    </lineage>
</organism>
<dbReference type="EMBL" id="SIHJ01000001">
    <property type="protein sequence ID" value="TWT38018.1"/>
    <property type="molecule type" value="Genomic_DNA"/>
</dbReference>
<keyword evidence="2" id="KW-1133">Transmembrane helix</keyword>
<evidence type="ECO:0000313" key="4">
    <source>
        <dbReference type="Proteomes" id="UP000316714"/>
    </source>
</evidence>
<keyword evidence="4" id="KW-1185">Reference proteome</keyword>
<proteinExistence type="predicted"/>
<feature type="compositionally biased region" description="Low complexity" evidence="1">
    <location>
        <begin position="1420"/>
        <end position="1435"/>
    </location>
</feature>